<protein>
    <submittedName>
        <fullName evidence="1">Uncharacterized protein</fullName>
    </submittedName>
</protein>
<dbReference type="PANTHER" id="PTHR16134:SF119">
    <property type="entry name" value="AT02038P-RELATED"/>
    <property type="match status" value="1"/>
</dbReference>
<dbReference type="AlphaFoldDB" id="A0AAP0JTF8"/>
<dbReference type="Gene3D" id="3.80.10.10">
    <property type="entry name" value="Ribonuclease Inhibitor"/>
    <property type="match status" value="1"/>
</dbReference>
<accession>A0AAP0JTF8</accession>
<evidence type="ECO:0000313" key="1">
    <source>
        <dbReference type="EMBL" id="KAK9138647.1"/>
    </source>
</evidence>
<proteinExistence type="predicted"/>
<dbReference type="PANTHER" id="PTHR16134">
    <property type="entry name" value="F-BOX/TPR REPEAT PROTEIN POF3"/>
    <property type="match status" value="1"/>
</dbReference>
<dbReference type="EMBL" id="JBBNAE010000003">
    <property type="protein sequence ID" value="KAK9138647.1"/>
    <property type="molecule type" value="Genomic_DNA"/>
</dbReference>
<dbReference type="SUPFAM" id="SSF52047">
    <property type="entry name" value="RNI-like"/>
    <property type="match status" value="1"/>
</dbReference>
<dbReference type="SMART" id="SM00367">
    <property type="entry name" value="LRR_CC"/>
    <property type="match status" value="2"/>
</dbReference>
<keyword evidence="2" id="KW-1185">Reference proteome</keyword>
<dbReference type="Pfam" id="PF13516">
    <property type="entry name" value="LRR_6"/>
    <property type="match status" value="2"/>
</dbReference>
<name>A0AAP0JTF8_9MAGN</name>
<dbReference type="InterPro" id="IPR006553">
    <property type="entry name" value="Leu-rich_rpt_Cys-con_subtyp"/>
</dbReference>
<comment type="caution">
    <text evidence="1">The sequence shown here is derived from an EMBL/GenBank/DDBJ whole genome shotgun (WGS) entry which is preliminary data.</text>
</comment>
<dbReference type="CDD" id="cd22159">
    <property type="entry name" value="F-box_AtTIR1-like"/>
    <property type="match status" value="1"/>
</dbReference>
<gene>
    <name evidence="1" type="ORF">Sjap_009241</name>
</gene>
<reference evidence="1 2" key="1">
    <citation type="submission" date="2024-01" db="EMBL/GenBank/DDBJ databases">
        <title>Genome assemblies of Stephania.</title>
        <authorList>
            <person name="Yang L."/>
        </authorList>
    </citation>
    <scope>NUCLEOTIDE SEQUENCE [LARGE SCALE GENOMIC DNA]</scope>
    <source>
        <strain evidence="1">QJT</strain>
        <tissue evidence="1">Leaf</tissue>
    </source>
</reference>
<dbReference type="InterPro" id="IPR001611">
    <property type="entry name" value="Leu-rich_rpt"/>
</dbReference>
<sequence length="182" mass="20283">MGNLDHSTSIMDLPDDCLLHVFNSLDSLQSLDRESFGLTCHRWLQIQNIGQKSLHIHSSFTLLRFKAKAEVDPSFELLQKLLNRFRCLNSLCLSSSTELEDSYLTQLQFRGSTLKTINLDCCFKITDKGLSAVAARCASLTRVGLSHSKITDVGLETLAKSCRSLQVVNLSIVGLLTLELDH</sequence>
<organism evidence="1 2">
    <name type="scientific">Stephania japonica</name>
    <dbReference type="NCBI Taxonomy" id="461633"/>
    <lineage>
        <taxon>Eukaryota</taxon>
        <taxon>Viridiplantae</taxon>
        <taxon>Streptophyta</taxon>
        <taxon>Embryophyta</taxon>
        <taxon>Tracheophyta</taxon>
        <taxon>Spermatophyta</taxon>
        <taxon>Magnoliopsida</taxon>
        <taxon>Ranunculales</taxon>
        <taxon>Menispermaceae</taxon>
        <taxon>Menispermoideae</taxon>
        <taxon>Cissampelideae</taxon>
        <taxon>Stephania</taxon>
    </lineage>
</organism>
<evidence type="ECO:0000313" key="2">
    <source>
        <dbReference type="Proteomes" id="UP001417504"/>
    </source>
</evidence>
<dbReference type="Proteomes" id="UP001417504">
    <property type="component" value="Unassembled WGS sequence"/>
</dbReference>
<dbReference type="InterPro" id="IPR032675">
    <property type="entry name" value="LRR_dom_sf"/>
</dbReference>